<feature type="region of interest" description="Disordered" evidence="2">
    <location>
        <begin position="665"/>
        <end position="694"/>
    </location>
</feature>
<evidence type="ECO:0000259" key="3">
    <source>
        <dbReference type="PROSITE" id="PS50891"/>
    </source>
</evidence>
<dbReference type="AlphaFoldDB" id="A0A5N5MDJ7"/>
<feature type="compositionally biased region" description="Polar residues" evidence="2">
    <location>
        <begin position="456"/>
        <end position="487"/>
    </location>
</feature>
<feature type="region of interest" description="Disordered" evidence="2">
    <location>
        <begin position="711"/>
        <end position="772"/>
    </location>
</feature>
<dbReference type="PANTHER" id="PTHR31301:SF58">
    <property type="entry name" value="LOB DOMAIN-CONTAINING PROTEIN 3"/>
    <property type="match status" value="1"/>
</dbReference>
<dbReference type="PROSITE" id="PS50891">
    <property type="entry name" value="LOB"/>
    <property type="match status" value="1"/>
</dbReference>
<sequence length="898" mass="99155">MKRPSCAACKNQRRKCDDDCFIAPYFPAEKSRDFEAVHKHFGLHNVISILRSLPLQQRSDAVISLVYEANARVRDPVGGCTRIISALRQRINTLKAQLNFVKNQNAYYRTIKQQQLRQQNMVHNAGFVDFLRENNFPSSNQDFNLLHENLENPQQLQNPSSAQNQIAYHRTLKQQQLGQQNMFHNAGSVNFLQEHNNANLLPSPSQDFTFLNDNLENPQQLQESSSAQNQISHYRALKLQQLGQQNMVHQSGFVDFFQEHNNANLPQSPNQDLTFLNENLESPQQLQESSFAQESQLFGGDPLAISQGPSQQHQETGFGQGSYQSHGDSMTSLSIGSSKNVFGGDQQTSPSTIGQPVQRPLQKLQEIGFVQGSYQSHGDSATNQSIGASNNVFGGGQQTSLSNIGWPFQRLLHKHQGSFRFHGDSATNLSSEASRNVFGGPQRTSLSTIGRPVQRPLQQHQETGLVQGSDESQGDSVTNISIESSKNVLGGDENVEPERIKSSSPSSKVHGRKRPLEDSEAYLDLDLDSVQQHQETGLVQGSDQSQGDSVTNISIEASENVLGGGENVEPESIKSSSPSSKVHGWKRPLEDSEDYLDLELDSVTNISIEASENVLGGGENVEPESIKSSSPFSKVHGRKRPLEDSEDYLDLDLDSVTDISIEASENVLDGGEYVEPERIKSPSPSSKVYGRKRPLEDSEAYLDLDLDSVQQHQETGLVQGSDQSQGDSVTNISIEASENVLGGGENVEPESIKSSSPSSKVHGWKRPLEDSEDYLDLELDSVTNISIEASENVLGGGENVEPESIKSSSPFSKVHGRKRPLEDSEDYLDLDLDSVTDISIEASENVLDGGEYVEPERIKSPSPSSKVYGRKRPLEDCEDYLDLDLDLDDDDDIFRDST</sequence>
<dbReference type="EMBL" id="VDCV01000006">
    <property type="protein sequence ID" value="KAB5553128.1"/>
    <property type="molecule type" value="Genomic_DNA"/>
</dbReference>
<protein>
    <recommendedName>
        <fullName evidence="3">LOB domain-containing protein</fullName>
    </recommendedName>
</protein>
<feature type="region of interest" description="Disordered" evidence="2">
    <location>
        <begin position="300"/>
        <end position="356"/>
    </location>
</feature>
<evidence type="ECO:0000256" key="1">
    <source>
        <dbReference type="ARBA" id="ARBA00005474"/>
    </source>
</evidence>
<feature type="region of interest" description="Disordered" evidence="2">
    <location>
        <begin position="431"/>
        <end position="515"/>
    </location>
</feature>
<name>A0A5N5MDJ7_9ROSI</name>
<feature type="domain" description="LOB" evidence="3">
    <location>
        <begin position="4"/>
        <end position="105"/>
    </location>
</feature>
<feature type="region of interest" description="Disordered" evidence="2">
    <location>
        <begin position="791"/>
        <end position="823"/>
    </location>
</feature>
<accession>A0A5N5MDJ7</accession>
<feature type="compositionally biased region" description="Low complexity" evidence="2">
    <location>
        <begin position="752"/>
        <end position="761"/>
    </location>
</feature>
<dbReference type="Pfam" id="PF03195">
    <property type="entry name" value="LOB"/>
    <property type="match status" value="1"/>
</dbReference>
<feature type="compositionally biased region" description="Polar residues" evidence="2">
    <location>
        <begin position="307"/>
        <end position="355"/>
    </location>
</feature>
<evidence type="ECO:0000313" key="4">
    <source>
        <dbReference type="EMBL" id="KAB5553128.1"/>
    </source>
</evidence>
<organism evidence="4 5">
    <name type="scientific">Salix brachista</name>
    <dbReference type="NCBI Taxonomy" id="2182728"/>
    <lineage>
        <taxon>Eukaryota</taxon>
        <taxon>Viridiplantae</taxon>
        <taxon>Streptophyta</taxon>
        <taxon>Embryophyta</taxon>
        <taxon>Tracheophyta</taxon>
        <taxon>Spermatophyta</taxon>
        <taxon>Magnoliopsida</taxon>
        <taxon>eudicotyledons</taxon>
        <taxon>Gunneridae</taxon>
        <taxon>Pentapetalae</taxon>
        <taxon>rosids</taxon>
        <taxon>fabids</taxon>
        <taxon>Malpighiales</taxon>
        <taxon>Salicaceae</taxon>
        <taxon>Saliceae</taxon>
        <taxon>Salix</taxon>
    </lineage>
</organism>
<evidence type="ECO:0000313" key="5">
    <source>
        <dbReference type="Proteomes" id="UP000326939"/>
    </source>
</evidence>
<feature type="region of interest" description="Disordered" evidence="2">
    <location>
        <begin position="847"/>
        <end position="871"/>
    </location>
</feature>
<dbReference type="Proteomes" id="UP000326939">
    <property type="component" value="Chromosome 6"/>
</dbReference>
<evidence type="ECO:0000256" key="2">
    <source>
        <dbReference type="SAM" id="MobiDB-lite"/>
    </source>
</evidence>
<feature type="compositionally biased region" description="Low complexity" evidence="2">
    <location>
        <begin position="573"/>
        <end position="582"/>
    </location>
</feature>
<gene>
    <name evidence="4" type="ORF">DKX38_010439</name>
</gene>
<dbReference type="PANTHER" id="PTHR31301">
    <property type="entry name" value="LOB DOMAIN-CONTAINING PROTEIN 4-RELATED"/>
    <property type="match status" value="1"/>
</dbReference>
<comment type="similarity">
    <text evidence="1">Belongs to the LOB domain-containing protein family.</text>
</comment>
<feature type="compositionally biased region" description="Polar residues" evidence="2">
    <location>
        <begin position="711"/>
        <end position="736"/>
    </location>
</feature>
<proteinExistence type="inferred from homology"/>
<feature type="region of interest" description="Disordered" evidence="2">
    <location>
        <begin position="556"/>
        <end position="593"/>
    </location>
</feature>
<feature type="region of interest" description="Disordered" evidence="2">
    <location>
        <begin position="612"/>
        <end position="646"/>
    </location>
</feature>
<reference evidence="5" key="1">
    <citation type="journal article" date="2019" name="Gigascience">
        <title>De novo genome assembly of the endangered Acer yangbiense, a plant species with extremely small populations endemic to Yunnan Province, China.</title>
        <authorList>
            <person name="Yang J."/>
            <person name="Wariss H.M."/>
            <person name="Tao L."/>
            <person name="Zhang R."/>
            <person name="Yun Q."/>
            <person name="Hollingsworth P."/>
            <person name="Dao Z."/>
            <person name="Luo G."/>
            <person name="Guo H."/>
            <person name="Ma Y."/>
            <person name="Sun W."/>
        </authorList>
    </citation>
    <scope>NUCLEOTIDE SEQUENCE [LARGE SCALE GENOMIC DNA]</scope>
    <source>
        <strain evidence="5">cv. br00</strain>
    </source>
</reference>
<dbReference type="InterPro" id="IPR004883">
    <property type="entry name" value="LOB"/>
</dbReference>
<comment type="caution">
    <text evidence="4">The sequence shown here is derived from an EMBL/GenBank/DDBJ whole genome shotgun (WGS) entry which is preliminary data.</text>
</comment>
<keyword evidence="5" id="KW-1185">Reference proteome</keyword>